<feature type="domain" description="Spore germination GerAC-like C-terminal" evidence="8">
    <location>
        <begin position="194"/>
        <end position="352"/>
    </location>
</feature>
<evidence type="ECO:0008006" key="12">
    <source>
        <dbReference type="Google" id="ProtNLM"/>
    </source>
</evidence>
<dbReference type="PANTHER" id="PTHR35789">
    <property type="entry name" value="SPORE GERMINATION PROTEIN B3"/>
    <property type="match status" value="1"/>
</dbReference>
<dbReference type="InterPro" id="IPR046953">
    <property type="entry name" value="Spore_GerAC-like_C"/>
</dbReference>
<evidence type="ECO:0000256" key="3">
    <source>
        <dbReference type="ARBA" id="ARBA00022544"/>
    </source>
</evidence>
<dbReference type="KEGG" id="bcoh:BC6307_09285"/>
<dbReference type="Pfam" id="PF25198">
    <property type="entry name" value="Spore_GerAC_N"/>
    <property type="match status" value="1"/>
</dbReference>
<evidence type="ECO:0000259" key="8">
    <source>
        <dbReference type="Pfam" id="PF05504"/>
    </source>
</evidence>
<reference evidence="10 11" key="1">
    <citation type="submission" date="2016-12" db="EMBL/GenBank/DDBJ databases">
        <title>The whole genome sequencing and assembly of Bacillus cohnii DSM 6307T strain.</title>
        <authorList>
            <person name="Lee Y.-J."/>
            <person name="Yi H."/>
            <person name="Bahn Y.-S."/>
            <person name="Kim J.F."/>
            <person name="Lee D.-W."/>
        </authorList>
    </citation>
    <scope>NUCLEOTIDE SEQUENCE [LARGE SCALE GENOMIC DNA]</scope>
    <source>
        <strain evidence="10 11">DSM 6307</strain>
    </source>
</reference>
<dbReference type="STRING" id="1314751.GCA_001591425_00870"/>
<keyword evidence="6" id="KW-0564">Palmitate</keyword>
<name>A0A223KPS1_9BACI</name>
<dbReference type="RefSeq" id="WP_066412604.1">
    <property type="nucleotide sequence ID" value="NZ_CP018866.1"/>
</dbReference>
<dbReference type="AlphaFoldDB" id="A0A223KPS1"/>
<evidence type="ECO:0000259" key="9">
    <source>
        <dbReference type="Pfam" id="PF25198"/>
    </source>
</evidence>
<gene>
    <name evidence="10" type="ORF">BC6307_09285</name>
</gene>
<dbReference type="GO" id="GO:0016020">
    <property type="term" value="C:membrane"/>
    <property type="evidence" value="ECO:0007669"/>
    <property type="project" value="UniProtKB-SubCell"/>
</dbReference>
<evidence type="ECO:0000256" key="2">
    <source>
        <dbReference type="ARBA" id="ARBA00007886"/>
    </source>
</evidence>
<evidence type="ECO:0000313" key="10">
    <source>
        <dbReference type="EMBL" id="AST91459.1"/>
    </source>
</evidence>
<dbReference type="InterPro" id="IPR008844">
    <property type="entry name" value="Spore_GerAC-like"/>
</dbReference>
<dbReference type="PROSITE" id="PS51257">
    <property type="entry name" value="PROKAR_LIPOPROTEIN"/>
    <property type="match status" value="1"/>
</dbReference>
<evidence type="ECO:0000313" key="11">
    <source>
        <dbReference type="Proteomes" id="UP000215224"/>
    </source>
</evidence>
<evidence type="ECO:0000256" key="1">
    <source>
        <dbReference type="ARBA" id="ARBA00004635"/>
    </source>
</evidence>
<dbReference type="Pfam" id="PF05504">
    <property type="entry name" value="Spore_GerAC"/>
    <property type="match status" value="1"/>
</dbReference>
<keyword evidence="4" id="KW-0732">Signal</keyword>
<dbReference type="GO" id="GO:0009847">
    <property type="term" value="P:spore germination"/>
    <property type="evidence" value="ECO:0007669"/>
    <property type="project" value="InterPro"/>
</dbReference>
<dbReference type="Gene3D" id="3.30.300.210">
    <property type="entry name" value="Nutrient germinant receptor protein C, domain 3"/>
    <property type="match status" value="1"/>
</dbReference>
<comment type="similarity">
    <text evidence="2">Belongs to the GerABKC lipoprotein family.</text>
</comment>
<dbReference type="NCBIfam" id="TIGR02887">
    <property type="entry name" value="spore_ger_x_C"/>
    <property type="match status" value="1"/>
</dbReference>
<keyword evidence="11" id="KW-1185">Reference proteome</keyword>
<dbReference type="PANTHER" id="PTHR35789:SF1">
    <property type="entry name" value="SPORE GERMINATION PROTEIN B3"/>
    <property type="match status" value="1"/>
</dbReference>
<dbReference type="InterPro" id="IPR057336">
    <property type="entry name" value="GerAC_N"/>
</dbReference>
<feature type="domain" description="Spore germination protein N-terminal" evidence="9">
    <location>
        <begin position="21"/>
        <end position="185"/>
    </location>
</feature>
<dbReference type="Proteomes" id="UP000215224">
    <property type="component" value="Chromosome"/>
</dbReference>
<dbReference type="EMBL" id="CP018866">
    <property type="protein sequence ID" value="AST91459.1"/>
    <property type="molecule type" value="Genomic_DNA"/>
</dbReference>
<sequence length="355" mass="40098">MKSFKPLIIIFIFLLTGCVEKQILDDINILTGIGYDLTEENEVMGTVLIPIYEADQTINNETITDISEPNKDLVSTVQKKATDPIVLGSIENVIFHRDLAEQGIIQFIDGLQRDAYVGTSLYIMVSEDPTVDILSGNYGNRSTASYITNLLEHNMKRRDLPRTNLHVFLNDYYQEGKDPNLPIIGLSDGKLGITGVGILKKDKLASTIELRDLFFFKLLADHYTEGIFVLDLPDGESVSIMSIRSKKKINIDWNGDVPQINIKLKLNGALRDYTGAKVDDKLIATIQETFEGVLRTECLNLIKRFQEEEIDPFGYGFEVKTRKRGFDIKKWEDQYPDIPVTVNADVTIIERGVID</sequence>
<protein>
    <recommendedName>
        <fullName evidence="12">Ger(X)C family spore germination protein</fullName>
    </recommendedName>
</protein>
<comment type="subcellular location">
    <subcellularLocation>
        <location evidence="1">Membrane</location>
        <topology evidence="1">Lipid-anchor</topology>
    </subcellularLocation>
</comment>
<keyword evidence="3" id="KW-0309">Germination</keyword>
<evidence type="ECO:0000256" key="5">
    <source>
        <dbReference type="ARBA" id="ARBA00023136"/>
    </source>
</evidence>
<evidence type="ECO:0000256" key="6">
    <source>
        <dbReference type="ARBA" id="ARBA00023139"/>
    </source>
</evidence>
<accession>A0A223KPS1</accession>
<evidence type="ECO:0000256" key="4">
    <source>
        <dbReference type="ARBA" id="ARBA00022729"/>
    </source>
</evidence>
<evidence type="ECO:0000256" key="7">
    <source>
        <dbReference type="ARBA" id="ARBA00023288"/>
    </source>
</evidence>
<keyword evidence="7" id="KW-0449">Lipoprotein</keyword>
<keyword evidence="5" id="KW-0472">Membrane</keyword>
<dbReference type="InterPro" id="IPR038501">
    <property type="entry name" value="Spore_GerAC_C_sf"/>
</dbReference>
<proteinExistence type="inferred from homology"/>
<organism evidence="10 11">
    <name type="scientific">Sutcliffiella cohnii</name>
    <dbReference type="NCBI Taxonomy" id="33932"/>
    <lineage>
        <taxon>Bacteria</taxon>
        <taxon>Bacillati</taxon>
        <taxon>Bacillota</taxon>
        <taxon>Bacilli</taxon>
        <taxon>Bacillales</taxon>
        <taxon>Bacillaceae</taxon>
        <taxon>Sutcliffiella</taxon>
    </lineage>
</organism>